<evidence type="ECO:0000256" key="2">
    <source>
        <dbReference type="ARBA" id="ARBA00003690"/>
    </source>
</evidence>
<dbReference type="GO" id="GO:0005789">
    <property type="term" value="C:endoplasmic reticulum membrane"/>
    <property type="evidence" value="ECO:0007669"/>
    <property type="project" value="UniProtKB-SubCell"/>
</dbReference>
<keyword evidence="16" id="KW-1133">Transmembrane helix</keyword>
<keyword evidence="13 16" id="KW-0472">Membrane</keyword>
<dbReference type="InterPro" id="IPR002403">
    <property type="entry name" value="Cyt_P450_E_grp-IV"/>
</dbReference>
<evidence type="ECO:0008006" key="19">
    <source>
        <dbReference type="Google" id="ProtNLM"/>
    </source>
</evidence>
<dbReference type="PANTHER" id="PTHR24292">
    <property type="entry name" value="CYTOCHROME P450"/>
    <property type="match status" value="1"/>
</dbReference>
<dbReference type="SUPFAM" id="SSF48264">
    <property type="entry name" value="Cytochrome P450"/>
    <property type="match status" value="1"/>
</dbReference>
<keyword evidence="8" id="KW-0256">Endoplasmic reticulum</keyword>
<evidence type="ECO:0000256" key="10">
    <source>
        <dbReference type="ARBA" id="ARBA00023002"/>
    </source>
</evidence>
<dbReference type="GO" id="GO:0016705">
    <property type="term" value="F:oxidoreductase activity, acting on paired donors, with incorporation or reduction of molecular oxygen"/>
    <property type="evidence" value="ECO:0007669"/>
    <property type="project" value="InterPro"/>
</dbReference>
<dbReference type="GO" id="GO:0020037">
    <property type="term" value="F:heme binding"/>
    <property type="evidence" value="ECO:0007669"/>
    <property type="project" value="InterPro"/>
</dbReference>
<keyword evidence="7 14" id="KW-0479">Metal-binding</keyword>
<dbReference type="PANTHER" id="PTHR24292:SF54">
    <property type="entry name" value="CYP9F3-RELATED"/>
    <property type="match status" value="1"/>
</dbReference>
<accession>A0A9P0AK93</accession>
<dbReference type="GO" id="GO:0005506">
    <property type="term" value="F:iron ion binding"/>
    <property type="evidence" value="ECO:0007669"/>
    <property type="project" value="InterPro"/>
</dbReference>
<feature type="binding site" description="axial binding residue" evidence="14">
    <location>
        <position position="460"/>
    </location>
    <ligand>
        <name>heme</name>
        <dbReference type="ChEBI" id="CHEBI:30413"/>
    </ligand>
    <ligandPart>
        <name>Fe</name>
        <dbReference type="ChEBI" id="CHEBI:18248"/>
    </ligandPart>
</feature>
<evidence type="ECO:0000313" key="18">
    <source>
        <dbReference type="Proteomes" id="UP001152759"/>
    </source>
</evidence>
<gene>
    <name evidence="17" type="ORF">BEMITA_LOCUS11978</name>
</gene>
<evidence type="ECO:0000256" key="12">
    <source>
        <dbReference type="ARBA" id="ARBA00023033"/>
    </source>
</evidence>
<evidence type="ECO:0000256" key="15">
    <source>
        <dbReference type="RuleBase" id="RU000461"/>
    </source>
</evidence>
<comment type="similarity">
    <text evidence="5 15">Belongs to the cytochrome P450 family.</text>
</comment>
<name>A0A9P0AK93_BEMTA</name>
<evidence type="ECO:0000313" key="17">
    <source>
        <dbReference type="EMBL" id="CAH0393595.1"/>
    </source>
</evidence>
<keyword evidence="10 15" id="KW-0560">Oxidoreductase</keyword>
<keyword evidence="16" id="KW-0812">Transmembrane</keyword>
<dbReference type="AlphaFoldDB" id="A0A9P0AK93"/>
<evidence type="ECO:0000256" key="1">
    <source>
        <dbReference type="ARBA" id="ARBA00001971"/>
    </source>
</evidence>
<dbReference type="GO" id="GO:0004497">
    <property type="term" value="F:monooxygenase activity"/>
    <property type="evidence" value="ECO:0007669"/>
    <property type="project" value="UniProtKB-KW"/>
</dbReference>
<keyword evidence="12 15" id="KW-0503">Monooxygenase</keyword>
<dbReference type="Pfam" id="PF00067">
    <property type="entry name" value="p450"/>
    <property type="match status" value="1"/>
</dbReference>
<sequence>MHLLETLFSLPPLLYAPLLVGSLCLVFNYLVYSRRVAQWRKSNIPFLTPSFLIGHKYFWGVGRNSATVVPLDRIYQENKDKDLVAFFVTTMPVVLLRKPALIKQVFAKNFNEAFETGCAVDDESTPHLLSQSPNKSLWKAHRNALSPMFATTRLSGEGFAKIRSHIAHMSAHVEEKRLQGKPISTKEVAMNFVQDIISNTFLALNDNSYEKKGELRKFLESFTEPGWNNLLKVFAQLYLRGISKLEPLQIVTTKHIESMRSLLQKQMEQRNQSGGNENDLIDLLIRLKEQDQDRKSDSEMDVTNEMISLGLSLLLGGNLGAAVVDNMMSFTMHLLSLYPEYQERIRQEVEEVMKKHNTTEFTYEVVRDLQFLNQCLRETARLYPNTSALSRVCTEDFTPAGTDYNFKKGERIVVDPYSIHRDPEYFENPDVFNPDRFSPKNRDSKSIDAFLGFGKGPRKCPGNNVGLLIASTLIGSLVQKYEVRPHSHTKQMDAYDFHPRSFAIVHKDDVLVDLMPREVLAH</sequence>
<proteinExistence type="inferred from homology"/>
<keyword evidence="11 14" id="KW-0408">Iron</keyword>
<dbReference type="InterPro" id="IPR036396">
    <property type="entry name" value="Cyt_P450_sf"/>
</dbReference>
<organism evidence="17 18">
    <name type="scientific">Bemisia tabaci</name>
    <name type="common">Sweetpotato whitefly</name>
    <name type="synonym">Aleurodes tabaci</name>
    <dbReference type="NCBI Taxonomy" id="7038"/>
    <lineage>
        <taxon>Eukaryota</taxon>
        <taxon>Metazoa</taxon>
        <taxon>Ecdysozoa</taxon>
        <taxon>Arthropoda</taxon>
        <taxon>Hexapoda</taxon>
        <taxon>Insecta</taxon>
        <taxon>Pterygota</taxon>
        <taxon>Neoptera</taxon>
        <taxon>Paraneoptera</taxon>
        <taxon>Hemiptera</taxon>
        <taxon>Sternorrhyncha</taxon>
        <taxon>Aleyrodoidea</taxon>
        <taxon>Aleyrodidae</taxon>
        <taxon>Aleyrodinae</taxon>
        <taxon>Bemisia</taxon>
    </lineage>
</organism>
<feature type="transmembrane region" description="Helical" evidence="16">
    <location>
        <begin position="12"/>
        <end position="32"/>
    </location>
</feature>
<evidence type="ECO:0000256" key="16">
    <source>
        <dbReference type="SAM" id="Phobius"/>
    </source>
</evidence>
<dbReference type="InterPro" id="IPR017972">
    <property type="entry name" value="Cyt_P450_CS"/>
</dbReference>
<evidence type="ECO:0000256" key="4">
    <source>
        <dbReference type="ARBA" id="ARBA00004406"/>
    </source>
</evidence>
<comment type="subcellular location">
    <subcellularLocation>
        <location evidence="4">Endoplasmic reticulum membrane</location>
        <topology evidence="4">Peripheral membrane protein</topology>
    </subcellularLocation>
    <subcellularLocation>
        <location evidence="3">Microsome membrane</location>
        <topology evidence="3">Peripheral membrane protein</topology>
    </subcellularLocation>
</comment>
<reference evidence="17" key="1">
    <citation type="submission" date="2021-12" db="EMBL/GenBank/DDBJ databases">
        <authorList>
            <person name="King R."/>
        </authorList>
    </citation>
    <scope>NUCLEOTIDE SEQUENCE</scope>
</reference>
<evidence type="ECO:0000256" key="6">
    <source>
        <dbReference type="ARBA" id="ARBA00022617"/>
    </source>
</evidence>
<keyword evidence="6 14" id="KW-0349">Heme</keyword>
<evidence type="ECO:0000256" key="13">
    <source>
        <dbReference type="ARBA" id="ARBA00023136"/>
    </source>
</evidence>
<evidence type="ECO:0000256" key="11">
    <source>
        <dbReference type="ARBA" id="ARBA00023004"/>
    </source>
</evidence>
<keyword evidence="18" id="KW-1185">Reference proteome</keyword>
<evidence type="ECO:0000256" key="14">
    <source>
        <dbReference type="PIRSR" id="PIRSR602403-1"/>
    </source>
</evidence>
<evidence type="ECO:0000256" key="5">
    <source>
        <dbReference type="ARBA" id="ARBA00010617"/>
    </source>
</evidence>
<dbReference type="InterPro" id="IPR050476">
    <property type="entry name" value="Insect_CytP450_Detox"/>
</dbReference>
<dbReference type="InterPro" id="IPR001128">
    <property type="entry name" value="Cyt_P450"/>
</dbReference>
<dbReference type="PRINTS" id="PR00465">
    <property type="entry name" value="EP450IV"/>
</dbReference>
<evidence type="ECO:0000256" key="8">
    <source>
        <dbReference type="ARBA" id="ARBA00022824"/>
    </source>
</evidence>
<dbReference type="EMBL" id="OU963868">
    <property type="protein sequence ID" value="CAH0393595.1"/>
    <property type="molecule type" value="Genomic_DNA"/>
</dbReference>
<keyword evidence="9" id="KW-0492">Microsome</keyword>
<evidence type="ECO:0000256" key="3">
    <source>
        <dbReference type="ARBA" id="ARBA00004174"/>
    </source>
</evidence>
<comment type="function">
    <text evidence="2">May be involved in the metabolism of insect hormones and in the breakdown of synthetic insecticides.</text>
</comment>
<protein>
    <recommendedName>
        <fullName evidence="19">Cytochrome P450</fullName>
    </recommendedName>
</protein>
<comment type="cofactor">
    <cofactor evidence="1 14">
        <name>heme</name>
        <dbReference type="ChEBI" id="CHEBI:30413"/>
    </cofactor>
</comment>
<dbReference type="Proteomes" id="UP001152759">
    <property type="component" value="Chromosome 7"/>
</dbReference>
<evidence type="ECO:0000256" key="7">
    <source>
        <dbReference type="ARBA" id="ARBA00022723"/>
    </source>
</evidence>
<dbReference type="Gene3D" id="1.10.630.10">
    <property type="entry name" value="Cytochrome P450"/>
    <property type="match status" value="1"/>
</dbReference>
<dbReference type="PROSITE" id="PS00086">
    <property type="entry name" value="CYTOCHROME_P450"/>
    <property type="match status" value="1"/>
</dbReference>
<evidence type="ECO:0000256" key="9">
    <source>
        <dbReference type="ARBA" id="ARBA00022848"/>
    </source>
</evidence>